<evidence type="ECO:0000256" key="2">
    <source>
        <dbReference type="ARBA" id="ARBA00023015"/>
    </source>
</evidence>
<dbReference type="EMBL" id="SZPT01000002">
    <property type="protein sequence ID" value="TKI47643.1"/>
    <property type="molecule type" value="Genomic_DNA"/>
</dbReference>
<dbReference type="InterPro" id="IPR013325">
    <property type="entry name" value="RNA_pol_sigma_r2"/>
</dbReference>
<evidence type="ECO:0000256" key="3">
    <source>
        <dbReference type="ARBA" id="ARBA00023082"/>
    </source>
</evidence>
<dbReference type="InterPro" id="IPR013249">
    <property type="entry name" value="RNA_pol_sigma70_r4_t2"/>
</dbReference>
<feature type="domain" description="RNA polymerase sigma-70 region 2" evidence="6">
    <location>
        <begin position="36"/>
        <end position="96"/>
    </location>
</feature>
<protein>
    <submittedName>
        <fullName evidence="8">RNA polymerase sigma factor</fullName>
    </submittedName>
</protein>
<comment type="similarity">
    <text evidence="1">Belongs to the sigma-70 factor family. ECF subfamily.</text>
</comment>
<dbReference type="Proteomes" id="UP000308330">
    <property type="component" value="Unassembled WGS sequence"/>
</dbReference>
<dbReference type="SUPFAM" id="SSF88659">
    <property type="entry name" value="Sigma3 and sigma4 domains of RNA polymerase sigma factors"/>
    <property type="match status" value="1"/>
</dbReference>
<feature type="domain" description="RNA polymerase sigma factor 70 region 4 type 2" evidence="7">
    <location>
        <begin position="128"/>
        <end position="178"/>
    </location>
</feature>
<evidence type="ECO:0000256" key="5">
    <source>
        <dbReference type="ARBA" id="ARBA00023163"/>
    </source>
</evidence>
<name>A0ABY2T175_9BACI</name>
<dbReference type="Gene3D" id="1.10.10.10">
    <property type="entry name" value="Winged helix-like DNA-binding domain superfamily/Winged helix DNA-binding domain"/>
    <property type="match status" value="1"/>
</dbReference>
<dbReference type="InterPro" id="IPR013324">
    <property type="entry name" value="RNA_pol_sigma_r3/r4-like"/>
</dbReference>
<dbReference type="Pfam" id="PF08281">
    <property type="entry name" value="Sigma70_r4_2"/>
    <property type="match status" value="1"/>
</dbReference>
<dbReference type="CDD" id="cd06171">
    <property type="entry name" value="Sigma70_r4"/>
    <property type="match status" value="1"/>
</dbReference>
<keyword evidence="4" id="KW-0238">DNA-binding</keyword>
<dbReference type="Gene3D" id="1.10.1740.10">
    <property type="match status" value="1"/>
</dbReference>
<proteinExistence type="inferred from homology"/>
<dbReference type="NCBIfam" id="TIGR02937">
    <property type="entry name" value="sigma70-ECF"/>
    <property type="match status" value="1"/>
</dbReference>
<reference evidence="8 9" key="1">
    <citation type="submission" date="2019-04" db="EMBL/GenBank/DDBJ databases">
        <title>Lysinibacillus genome sequencing.</title>
        <authorList>
            <person name="Dunlap C."/>
        </authorList>
    </citation>
    <scope>NUCLEOTIDE SEQUENCE [LARGE SCALE GENOMIC DNA]</scope>
    <source>
        <strain evidence="8 9">KCTC 33042</strain>
    </source>
</reference>
<keyword evidence="2" id="KW-0805">Transcription regulation</keyword>
<keyword evidence="5" id="KW-0804">Transcription</keyword>
<keyword evidence="3" id="KW-0731">Sigma factor</keyword>
<dbReference type="InterPro" id="IPR007627">
    <property type="entry name" value="RNA_pol_sigma70_r2"/>
</dbReference>
<keyword evidence="9" id="KW-1185">Reference proteome</keyword>
<evidence type="ECO:0000256" key="1">
    <source>
        <dbReference type="ARBA" id="ARBA00010641"/>
    </source>
</evidence>
<evidence type="ECO:0000259" key="7">
    <source>
        <dbReference type="Pfam" id="PF08281"/>
    </source>
</evidence>
<accession>A0ABY2T175</accession>
<dbReference type="SUPFAM" id="SSF88946">
    <property type="entry name" value="Sigma2 domain of RNA polymerase sigma factors"/>
    <property type="match status" value="1"/>
</dbReference>
<organism evidence="8 9">
    <name type="scientific">Lysinibacillus tabacifolii</name>
    <dbReference type="NCBI Taxonomy" id="1173107"/>
    <lineage>
        <taxon>Bacteria</taxon>
        <taxon>Bacillati</taxon>
        <taxon>Bacillota</taxon>
        <taxon>Bacilli</taxon>
        <taxon>Bacillales</taxon>
        <taxon>Bacillaceae</taxon>
        <taxon>Lysinibacillus</taxon>
    </lineage>
</organism>
<gene>
    <name evidence="8" type="ORF">FC748_08275</name>
</gene>
<dbReference type="Pfam" id="PF04542">
    <property type="entry name" value="Sigma70_r2"/>
    <property type="match status" value="1"/>
</dbReference>
<dbReference type="InterPro" id="IPR014284">
    <property type="entry name" value="RNA_pol_sigma-70_dom"/>
</dbReference>
<evidence type="ECO:0000256" key="4">
    <source>
        <dbReference type="ARBA" id="ARBA00023125"/>
    </source>
</evidence>
<dbReference type="PANTHER" id="PTHR43133:SF8">
    <property type="entry name" value="RNA POLYMERASE SIGMA FACTOR HI_1459-RELATED"/>
    <property type="match status" value="1"/>
</dbReference>
<sequence>MYTFLILIRYTNVNTKEQVGHMTVQTLEELYKLKFHLIYRYLLKIGCTREDAEDIVQNTFYKAISKMIHLETENPSSWLFKVAIHNYYDLCRKQKRHPKVEVNDEFIENLFANVEYGEVFIINKENRDDIQAILERLKPLHANLLLLKYEMDLTYEQIANLLNMKVDTVRTTLYRARNQFKKEWSESYGRR</sequence>
<comment type="caution">
    <text evidence="8">The sequence shown here is derived from an EMBL/GenBank/DDBJ whole genome shotgun (WGS) entry which is preliminary data.</text>
</comment>
<evidence type="ECO:0000313" key="9">
    <source>
        <dbReference type="Proteomes" id="UP000308330"/>
    </source>
</evidence>
<dbReference type="InterPro" id="IPR036388">
    <property type="entry name" value="WH-like_DNA-bd_sf"/>
</dbReference>
<evidence type="ECO:0000313" key="8">
    <source>
        <dbReference type="EMBL" id="TKI47643.1"/>
    </source>
</evidence>
<evidence type="ECO:0000259" key="6">
    <source>
        <dbReference type="Pfam" id="PF04542"/>
    </source>
</evidence>
<dbReference type="InterPro" id="IPR039425">
    <property type="entry name" value="RNA_pol_sigma-70-like"/>
</dbReference>
<dbReference type="PANTHER" id="PTHR43133">
    <property type="entry name" value="RNA POLYMERASE ECF-TYPE SIGMA FACTO"/>
    <property type="match status" value="1"/>
</dbReference>